<evidence type="ECO:0000313" key="3">
    <source>
        <dbReference type="Proteomes" id="UP000803844"/>
    </source>
</evidence>
<feature type="compositionally biased region" description="Low complexity" evidence="1">
    <location>
        <begin position="230"/>
        <end position="241"/>
    </location>
</feature>
<evidence type="ECO:0000313" key="2">
    <source>
        <dbReference type="EMBL" id="KAF3769524.1"/>
    </source>
</evidence>
<feature type="region of interest" description="Disordered" evidence="1">
    <location>
        <begin position="189"/>
        <end position="209"/>
    </location>
</feature>
<dbReference type="EMBL" id="MU032344">
    <property type="protein sequence ID" value="KAF3769524.1"/>
    <property type="molecule type" value="Genomic_DNA"/>
</dbReference>
<proteinExistence type="predicted"/>
<name>A0A9P4Y9N2_CRYP1</name>
<feature type="region of interest" description="Disordered" evidence="1">
    <location>
        <begin position="322"/>
        <end position="350"/>
    </location>
</feature>
<protein>
    <submittedName>
        <fullName evidence="2">Uncharacterized protein</fullName>
    </submittedName>
</protein>
<dbReference type="RefSeq" id="XP_040780485.1">
    <property type="nucleotide sequence ID" value="XM_040924963.1"/>
</dbReference>
<keyword evidence="3" id="KW-1185">Reference proteome</keyword>
<feature type="compositionally biased region" description="Low complexity" evidence="1">
    <location>
        <begin position="322"/>
        <end position="342"/>
    </location>
</feature>
<dbReference type="AlphaFoldDB" id="A0A9P4Y9N2"/>
<dbReference type="GeneID" id="63842092"/>
<feature type="region of interest" description="Disordered" evidence="1">
    <location>
        <begin position="228"/>
        <end position="258"/>
    </location>
</feature>
<dbReference type="OrthoDB" id="3439209at2759"/>
<organism evidence="2 3">
    <name type="scientific">Cryphonectria parasitica (strain ATCC 38755 / EP155)</name>
    <dbReference type="NCBI Taxonomy" id="660469"/>
    <lineage>
        <taxon>Eukaryota</taxon>
        <taxon>Fungi</taxon>
        <taxon>Dikarya</taxon>
        <taxon>Ascomycota</taxon>
        <taxon>Pezizomycotina</taxon>
        <taxon>Sordariomycetes</taxon>
        <taxon>Sordariomycetidae</taxon>
        <taxon>Diaporthales</taxon>
        <taxon>Cryphonectriaceae</taxon>
        <taxon>Cryphonectria-Endothia species complex</taxon>
        <taxon>Cryphonectria</taxon>
    </lineage>
</organism>
<feature type="region of interest" description="Disordered" evidence="1">
    <location>
        <begin position="528"/>
        <end position="579"/>
    </location>
</feature>
<feature type="compositionally biased region" description="Polar residues" evidence="1">
    <location>
        <begin position="199"/>
        <end position="209"/>
    </location>
</feature>
<gene>
    <name evidence="2" type="ORF">M406DRAFT_66015</name>
</gene>
<dbReference type="Proteomes" id="UP000803844">
    <property type="component" value="Unassembled WGS sequence"/>
</dbReference>
<feature type="compositionally biased region" description="Acidic residues" evidence="1">
    <location>
        <begin position="537"/>
        <end position="579"/>
    </location>
</feature>
<comment type="caution">
    <text evidence="2">The sequence shown here is derived from an EMBL/GenBank/DDBJ whole genome shotgun (WGS) entry which is preliminary data.</text>
</comment>
<sequence length="579" mass="63141">MDDLPNASGSGPEDMFITTSGPVSPALALVDSQDSVGEHSAVSLPSGGNQQNISSSVIKLASGTSGSQETGTPSVPPMISPLSDTFLEELEFGMLMTNHTPLHKVEDSHDLSPTSVKMEDTDNLPTALFKMEIIHDLPMEPLKKEDTQGLPMTPIKMEDVHDLPMMPSSQESINYGLSLLDGTLSPENIHFKAPASPQEIPSSDQYESSAFTFSDPAEEYFSSRSQVMVSSPFPSPSTFPSQEAGQAHDGTGDSHLEEVGADLGAHDDQLARLSGLGQCRHLPSTLLHVESTGGQETRDSTESDSHGVDAIVAGLNENENLQQNGLQSNSSPPAHNPSAQPSRLRWQGRPTNCNRARAAAVRRLRRLRHSLPGRNEPGFVPFGSEGVASAAQGNRWPIDRRLMEQIIAAERGVGVEGEYGRRVGLSYKAIKGKYDEWKSAESTLRGIKRCYQLPKEHRERKPTWGPEHREALVHAVPLYTGINGKISWLAVAKYIKEHTGKPFGVGTVAKEYNRLPQDEKCIKCEDKVTTQELGKAEDEDYSGDDEDGMIDVEENDGDDEDGMIDVEENDDDDEEGYIN</sequence>
<evidence type="ECO:0000256" key="1">
    <source>
        <dbReference type="SAM" id="MobiDB-lite"/>
    </source>
</evidence>
<reference evidence="2" key="1">
    <citation type="journal article" date="2020" name="Phytopathology">
        <title>Genome sequence of the chestnut blight fungus Cryphonectria parasitica EP155: A fundamental resource for an archetypical invasive plant pathogen.</title>
        <authorList>
            <person name="Crouch J.A."/>
            <person name="Dawe A."/>
            <person name="Aerts A."/>
            <person name="Barry K."/>
            <person name="Churchill A.C.L."/>
            <person name="Grimwood J."/>
            <person name="Hillman B."/>
            <person name="Milgroom M.G."/>
            <person name="Pangilinan J."/>
            <person name="Smith M."/>
            <person name="Salamov A."/>
            <person name="Schmutz J."/>
            <person name="Yadav J."/>
            <person name="Grigoriev I.V."/>
            <person name="Nuss D."/>
        </authorList>
    </citation>
    <scope>NUCLEOTIDE SEQUENCE</scope>
    <source>
        <strain evidence="2">EP155</strain>
    </source>
</reference>
<accession>A0A9P4Y9N2</accession>